<evidence type="ECO:0000256" key="1">
    <source>
        <dbReference type="ARBA" id="ARBA00004141"/>
    </source>
</evidence>
<evidence type="ECO:0000313" key="6">
    <source>
        <dbReference type="EMBL" id="APW82376.1"/>
    </source>
</evidence>
<organism evidence="6">
    <name type="scientific">Urostyla grandis</name>
    <dbReference type="NCBI Taxonomy" id="57509"/>
    <lineage>
        <taxon>Eukaryota</taxon>
        <taxon>Sar</taxon>
        <taxon>Alveolata</taxon>
        <taxon>Ciliophora</taxon>
        <taxon>Intramacronucleata</taxon>
        <taxon>Spirotrichea</taxon>
        <taxon>Stichotrichia</taxon>
        <taxon>Urostylida</taxon>
        <taxon>Urostylidae</taxon>
        <taxon>Urostyla</taxon>
    </lineage>
</organism>
<comment type="subcellular location">
    <subcellularLocation>
        <location evidence="1">Membrane</location>
        <topology evidence="1">Multi-pass membrane protein</topology>
    </subcellularLocation>
</comment>
<evidence type="ECO:0000256" key="5">
    <source>
        <dbReference type="SAM" id="Phobius"/>
    </source>
</evidence>
<dbReference type="EMBL" id="KX494929">
    <property type="protein sequence ID" value="APW82376.1"/>
    <property type="molecule type" value="Genomic_DNA"/>
</dbReference>
<dbReference type="AlphaFoldDB" id="A0A2I4PEM5"/>
<feature type="transmembrane region" description="Helical" evidence="5">
    <location>
        <begin position="6"/>
        <end position="26"/>
    </location>
</feature>
<proteinExistence type="predicted"/>
<keyword evidence="6" id="KW-0496">Mitochondrion</keyword>
<reference evidence="6" key="1">
    <citation type="submission" date="2016-07" db="EMBL/GenBank/DDBJ databases">
        <title>Mitochondrial genome evolution in Stichotrich ciliates.</title>
        <authorList>
            <person name="Chen X."/>
            <person name="Landweber L."/>
        </authorList>
    </citation>
    <scope>NUCLEOTIDE SEQUENCE</scope>
</reference>
<sequence>MIDCCSIPPTSILVLKVNIEILLLLINELIETYIQFSPIMLINGWRFFISNQALVFGLKFLLVIMFLILIRGGTPRYRYDYLTKLGWLKFIGLAFTAFIVAIILVLVV</sequence>
<protein>
    <submittedName>
        <fullName evidence="6">Nad1_b</fullName>
    </submittedName>
</protein>
<evidence type="ECO:0000256" key="4">
    <source>
        <dbReference type="ARBA" id="ARBA00023136"/>
    </source>
</evidence>
<dbReference type="GO" id="GO:0016020">
    <property type="term" value="C:membrane"/>
    <property type="evidence" value="ECO:0007669"/>
    <property type="project" value="UniProtKB-SubCell"/>
</dbReference>
<gene>
    <name evidence="6" type="primary">nad1_b</name>
</gene>
<dbReference type="Pfam" id="PF00146">
    <property type="entry name" value="NADHdh"/>
    <property type="match status" value="1"/>
</dbReference>
<keyword evidence="3 5" id="KW-1133">Transmembrane helix</keyword>
<keyword evidence="4 5" id="KW-0472">Membrane</keyword>
<evidence type="ECO:0000256" key="2">
    <source>
        <dbReference type="ARBA" id="ARBA00022692"/>
    </source>
</evidence>
<dbReference type="InterPro" id="IPR001694">
    <property type="entry name" value="NADH_UbQ_OxRdtase_su1/FPO"/>
</dbReference>
<evidence type="ECO:0000256" key="3">
    <source>
        <dbReference type="ARBA" id="ARBA00022989"/>
    </source>
</evidence>
<accession>A0A2I4PEM5</accession>
<keyword evidence="2 5" id="KW-0812">Transmembrane</keyword>
<feature type="transmembrane region" description="Helical" evidence="5">
    <location>
        <begin position="47"/>
        <end position="70"/>
    </location>
</feature>
<feature type="transmembrane region" description="Helical" evidence="5">
    <location>
        <begin position="90"/>
        <end position="107"/>
    </location>
</feature>
<name>A0A2I4PEM5_9SPIT</name>
<geneLocation type="mitochondrion" evidence="6"/>